<dbReference type="Pfam" id="PF12937">
    <property type="entry name" value="F-box-like"/>
    <property type="match status" value="1"/>
</dbReference>
<proteinExistence type="predicted"/>
<evidence type="ECO:0000259" key="1">
    <source>
        <dbReference type="PROSITE" id="PS50181"/>
    </source>
</evidence>
<dbReference type="InterPro" id="IPR036047">
    <property type="entry name" value="F-box-like_dom_sf"/>
</dbReference>
<feature type="domain" description="F-box" evidence="1">
    <location>
        <begin position="46"/>
        <end position="103"/>
    </location>
</feature>
<dbReference type="InterPro" id="IPR001810">
    <property type="entry name" value="F-box_dom"/>
</dbReference>
<dbReference type="PROSITE" id="PS50181">
    <property type="entry name" value="FBOX"/>
    <property type="match status" value="1"/>
</dbReference>
<evidence type="ECO:0000313" key="2">
    <source>
        <dbReference type="EMBL" id="KAG2089466.1"/>
    </source>
</evidence>
<dbReference type="PANTHER" id="PTHR38926">
    <property type="entry name" value="F-BOX DOMAIN CONTAINING PROTEIN, EXPRESSED"/>
    <property type="match status" value="1"/>
</dbReference>
<gene>
    <name evidence="2" type="ORF">F5147DRAFT_841144</name>
</gene>
<sequence length="378" mass="42455">MQTSHSNVHSSAGSHILQNIQGHVVGQQVTNQHGVSYRHQQLVEDKVTIMHLPTEILAQIFLCCIPEDSDRTPAPHLDPRLLTTVCRRWREIALDMPSLWRKLRLEVGRGNWQQRAFCYDTYLKRSRGRQLSLTLECHNDDGKELRSLLQPYVNQISSLSFGLSFGASSCPVVAADFGGLEKLVMYTTGSNPALTIAHSVAHSITQLPPSMRTLKLTDLWLDLKMLSGFNPLAWVNLTNLEIVVDALNCFPCLLRLCPNLSSLTIIGMFSSVIETPEELPHSKLQSLRISGDLHLDWMGSLVLFDFITLPNLRAIEARDVGPWPHEAFKGFLTRSRCPLESLIFGGGVITTRQQLEEYGTLFPSLSVVTDPMRCSFYF</sequence>
<dbReference type="InterPro" id="IPR032675">
    <property type="entry name" value="LRR_dom_sf"/>
</dbReference>
<evidence type="ECO:0000313" key="3">
    <source>
        <dbReference type="Proteomes" id="UP000823399"/>
    </source>
</evidence>
<keyword evidence="3" id="KW-1185">Reference proteome</keyword>
<dbReference type="GeneID" id="64706613"/>
<dbReference type="Gene3D" id="3.80.10.10">
    <property type="entry name" value="Ribonuclease Inhibitor"/>
    <property type="match status" value="1"/>
</dbReference>
<dbReference type="EMBL" id="JABBWM010000111">
    <property type="protein sequence ID" value="KAG2089466.1"/>
    <property type="molecule type" value="Genomic_DNA"/>
</dbReference>
<dbReference type="Gene3D" id="1.20.1280.50">
    <property type="match status" value="1"/>
</dbReference>
<dbReference type="SUPFAM" id="SSF52058">
    <property type="entry name" value="L domain-like"/>
    <property type="match status" value="1"/>
</dbReference>
<accession>A0A9P7ET43</accession>
<dbReference type="RefSeq" id="XP_041285929.1">
    <property type="nucleotide sequence ID" value="XM_041444354.1"/>
</dbReference>
<organism evidence="2 3">
    <name type="scientific">Suillus discolor</name>
    <dbReference type="NCBI Taxonomy" id="1912936"/>
    <lineage>
        <taxon>Eukaryota</taxon>
        <taxon>Fungi</taxon>
        <taxon>Dikarya</taxon>
        <taxon>Basidiomycota</taxon>
        <taxon>Agaricomycotina</taxon>
        <taxon>Agaricomycetes</taxon>
        <taxon>Agaricomycetidae</taxon>
        <taxon>Boletales</taxon>
        <taxon>Suillineae</taxon>
        <taxon>Suillaceae</taxon>
        <taxon>Suillus</taxon>
    </lineage>
</organism>
<dbReference type="PANTHER" id="PTHR38926:SF72">
    <property type="entry name" value="IM:7136021-RELATED"/>
    <property type="match status" value="1"/>
</dbReference>
<dbReference type="OrthoDB" id="3221235at2759"/>
<dbReference type="SUPFAM" id="SSF81383">
    <property type="entry name" value="F-box domain"/>
    <property type="match status" value="1"/>
</dbReference>
<reference evidence="2" key="1">
    <citation type="journal article" date="2020" name="New Phytol.">
        <title>Comparative genomics reveals dynamic genome evolution in host specialist ectomycorrhizal fungi.</title>
        <authorList>
            <person name="Lofgren L.A."/>
            <person name="Nguyen N.H."/>
            <person name="Vilgalys R."/>
            <person name="Ruytinx J."/>
            <person name="Liao H.L."/>
            <person name="Branco S."/>
            <person name="Kuo A."/>
            <person name="LaButti K."/>
            <person name="Lipzen A."/>
            <person name="Andreopoulos W."/>
            <person name="Pangilinan J."/>
            <person name="Riley R."/>
            <person name="Hundley H."/>
            <person name="Na H."/>
            <person name="Barry K."/>
            <person name="Grigoriev I.V."/>
            <person name="Stajich J.E."/>
            <person name="Kennedy P.G."/>
        </authorList>
    </citation>
    <scope>NUCLEOTIDE SEQUENCE</scope>
    <source>
        <strain evidence="2">FC423</strain>
    </source>
</reference>
<comment type="caution">
    <text evidence="2">The sequence shown here is derived from an EMBL/GenBank/DDBJ whole genome shotgun (WGS) entry which is preliminary data.</text>
</comment>
<dbReference type="AlphaFoldDB" id="A0A9P7ET43"/>
<name>A0A9P7ET43_9AGAM</name>
<dbReference type="Proteomes" id="UP000823399">
    <property type="component" value="Unassembled WGS sequence"/>
</dbReference>
<protein>
    <recommendedName>
        <fullName evidence="1">F-box domain-containing protein</fullName>
    </recommendedName>
</protein>